<dbReference type="InterPro" id="IPR018060">
    <property type="entry name" value="HTH_AraC"/>
</dbReference>
<evidence type="ECO:0000256" key="3">
    <source>
        <dbReference type="ARBA" id="ARBA00023163"/>
    </source>
</evidence>
<evidence type="ECO:0000256" key="2">
    <source>
        <dbReference type="ARBA" id="ARBA00023125"/>
    </source>
</evidence>
<dbReference type="PANTHER" id="PTHR43280:SF2">
    <property type="entry name" value="HTH-TYPE TRANSCRIPTIONAL REGULATOR EXSA"/>
    <property type="match status" value="1"/>
</dbReference>
<dbReference type="SUPFAM" id="SSF51215">
    <property type="entry name" value="Regulatory protein AraC"/>
    <property type="match status" value="1"/>
</dbReference>
<keyword evidence="1" id="KW-0805">Transcription regulation</keyword>
<feature type="domain" description="HTH araC/xylS-type" evidence="4">
    <location>
        <begin position="185"/>
        <end position="283"/>
    </location>
</feature>
<dbReference type="InterPro" id="IPR009057">
    <property type="entry name" value="Homeodomain-like_sf"/>
</dbReference>
<dbReference type="PANTHER" id="PTHR43280">
    <property type="entry name" value="ARAC-FAMILY TRANSCRIPTIONAL REGULATOR"/>
    <property type="match status" value="1"/>
</dbReference>
<gene>
    <name evidence="5" type="ORF">ACFFK0_24430</name>
</gene>
<dbReference type="InterPro" id="IPR020449">
    <property type="entry name" value="Tscrpt_reg_AraC-type_HTH"/>
</dbReference>
<dbReference type="SMART" id="SM00342">
    <property type="entry name" value="HTH_ARAC"/>
    <property type="match status" value="1"/>
</dbReference>
<dbReference type="Pfam" id="PF12833">
    <property type="entry name" value="HTH_18"/>
    <property type="match status" value="1"/>
</dbReference>
<dbReference type="PRINTS" id="PR00032">
    <property type="entry name" value="HTHARAC"/>
</dbReference>
<accession>A0ABV6DSB7</accession>
<keyword evidence="3" id="KW-0804">Transcription</keyword>
<proteinExistence type="predicted"/>
<name>A0ABV6DSB7_9BACL</name>
<dbReference type="RefSeq" id="WP_377472994.1">
    <property type="nucleotide sequence ID" value="NZ_JBHLWN010000098.1"/>
</dbReference>
<dbReference type="PROSITE" id="PS01124">
    <property type="entry name" value="HTH_ARAC_FAMILY_2"/>
    <property type="match status" value="1"/>
</dbReference>
<comment type="caution">
    <text evidence="5">The sequence shown here is derived from an EMBL/GenBank/DDBJ whole genome shotgun (WGS) entry which is preliminary data.</text>
</comment>
<dbReference type="InterPro" id="IPR037923">
    <property type="entry name" value="HTH-like"/>
</dbReference>
<sequence>MQEAAASPDKYYLSDQSFSIQHLHRREPYSMEAAHFHPFYEIYYLLRGERIYFINDKVYSVSKGDLIILNPYDMHRTDGPNGDSQGFERILVNFTHEFMQPVAEGKLRLLPFTQDAHLIRFPLKEQPVIEGLLWGLLGECRQRQAGHEQGVQALLLLLLIRIQRAVLQTNDRVEHSVHPMHQKISEIASYLSAECHQRPTLEQVAQRFFISPSHLSRVFKSITGLNFRDYMLLLRMKEAQRMLRETNKKVQLISEECGFVNIAHFNKAFKKIVGVSPLQYRKLSNGKGRGRNG</sequence>
<dbReference type="InterPro" id="IPR014710">
    <property type="entry name" value="RmlC-like_jellyroll"/>
</dbReference>
<reference evidence="5 6" key="1">
    <citation type="submission" date="2024-09" db="EMBL/GenBank/DDBJ databases">
        <authorList>
            <person name="Sun Q."/>
            <person name="Mori K."/>
        </authorList>
    </citation>
    <scope>NUCLEOTIDE SEQUENCE [LARGE SCALE GENOMIC DNA]</scope>
    <source>
        <strain evidence="5 6">CCM 7759</strain>
    </source>
</reference>
<organism evidence="5 6">
    <name type="scientific">Paenibacillus chartarius</name>
    <dbReference type="NCBI Taxonomy" id="747481"/>
    <lineage>
        <taxon>Bacteria</taxon>
        <taxon>Bacillati</taxon>
        <taxon>Bacillota</taxon>
        <taxon>Bacilli</taxon>
        <taxon>Bacillales</taxon>
        <taxon>Paenibacillaceae</taxon>
        <taxon>Paenibacillus</taxon>
    </lineage>
</organism>
<protein>
    <submittedName>
        <fullName evidence="5">AraC family transcriptional regulator</fullName>
    </submittedName>
</protein>
<keyword evidence="6" id="KW-1185">Reference proteome</keyword>
<dbReference type="InterPro" id="IPR003313">
    <property type="entry name" value="AraC-bd"/>
</dbReference>
<evidence type="ECO:0000259" key="4">
    <source>
        <dbReference type="PROSITE" id="PS01124"/>
    </source>
</evidence>
<dbReference type="Pfam" id="PF02311">
    <property type="entry name" value="AraC_binding"/>
    <property type="match status" value="1"/>
</dbReference>
<dbReference type="Gene3D" id="1.10.10.60">
    <property type="entry name" value="Homeodomain-like"/>
    <property type="match status" value="2"/>
</dbReference>
<evidence type="ECO:0000313" key="5">
    <source>
        <dbReference type="EMBL" id="MFC0215546.1"/>
    </source>
</evidence>
<dbReference type="Proteomes" id="UP001589776">
    <property type="component" value="Unassembled WGS sequence"/>
</dbReference>
<evidence type="ECO:0000256" key="1">
    <source>
        <dbReference type="ARBA" id="ARBA00023015"/>
    </source>
</evidence>
<dbReference type="Gene3D" id="2.60.120.10">
    <property type="entry name" value="Jelly Rolls"/>
    <property type="match status" value="1"/>
</dbReference>
<dbReference type="SUPFAM" id="SSF46689">
    <property type="entry name" value="Homeodomain-like"/>
    <property type="match status" value="2"/>
</dbReference>
<dbReference type="EMBL" id="JBHLWN010000098">
    <property type="protein sequence ID" value="MFC0215546.1"/>
    <property type="molecule type" value="Genomic_DNA"/>
</dbReference>
<evidence type="ECO:0000313" key="6">
    <source>
        <dbReference type="Proteomes" id="UP001589776"/>
    </source>
</evidence>
<keyword evidence="2" id="KW-0238">DNA-binding</keyword>